<accession>A0A4S8NCV6</accession>
<gene>
    <name evidence="2" type="ORF">E9934_11215</name>
</gene>
<feature type="compositionally biased region" description="Basic and acidic residues" evidence="1">
    <location>
        <begin position="375"/>
        <end position="385"/>
    </location>
</feature>
<dbReference type="InterPro" id="IPR046237">
    <property type="entry name" value="DUF6270"/>
</dbReference>
<reference evidence="2 3" key="1">
    <citation type="journal article" date="2009" name="Int. J. Syst. Evol. Microbiol.">
        <title>Nocardioides caeni sp. nov., isolated from wastewater.</title>
        <authorList>
            <person name="Yoon J.H."/>
            <person name="Kang S.J."/>
            <person name="Park S."/>
            <person name="Kim W."/>
            <person name="Oh T.K."/>
        </authorList>
    </citation>
    <scope>NUCLEOTIDE SEQUENCE [LARGE SCALE GENOMIC DNA]</scope>
    <source>
        <strain evidence="2 3">DSM 23134</strain>
    </source>
</reference>
<sequence>MSGDPLEDHAEEPADDGADGLTDEAPYDDAPPDDEPDDAAPTDAAGPAVATVSVMGSCITRDNFNSRFNPDYKRWFRVGPTTNQSSMIALMSAPVDEPWQAVKPMKPYGQWNVASDLTREILELLPAERPDLVVLDFFGDVHFGVIRLSDGRYVTDNRWRIHKTDLHERLLADPAVTHLHWQDDPDAYFAVWVEAMDRFAAFMAAECPGTRVVVHCGFNVDRTIRRGAVAPTGFGPPKRQRAARAGSRFWRRLNEHARTAYGWESIDLGAERYVTFADHPWGAMEVHYTMDYYPRFLAELHRIALRTDPEVAGDPAIAATIDEIATAAAARVRAEVDWWRGEDEVRAHAAAEAARPRWKRLLRPAPKVARPPEPTGDRPDDTLLAGLRDRVSPATYERVEALSTSADGHIAWLRETGTARLALTDRG</sequence>
<dbReference type="Pfam" id="PF19786">
    <property type="entry name" value="DUF6270"/>
    <property type="match status" value="1"/>
</dbReference>
<protein>
    <submittedName>
        <fullName evidence="2">Uncharacterized protein</fullName>
    </submittedName>
</protein>
<dbReference type="AlphaFoldDB" id="A0A4S8NCV6"/>
<dbReference type="RefSeq" id="WP_136562973.1">
    <property type="nucleotide sequence ID" value="NZ_BAABLS010000004.1"/>
</dbReference>
<organism evidence="2 3">
    <name type="scientific">Nocardioides caeni</name>
    <dbReference type="NCBI Taxonomy" id="574700"/>
    <lineage>
        <taxon>Bacteria</taxon>
        <taxon>Bacillati</taxon>
        <taxon>Actinomycetota</taxon>
        <taxon>Actinomycetes</taxon>
        <taxon>Propionibacteriales</taxon>
        <taxon>Nocardioidaceae</taxon>
        <taxon>Nocardioides</taxon>
    </lineage>
</organism>
<proteinExistence type="predicted"/>
<evidence type="ECO:0000256" key="1">
    <source>
        <dbReference type="SAM" id="MobiDB-lite"/>
    </source>
</evidence>
<feature type="compositionally biased region" description="Basic and acidic residues" evidence="1">
    <location>
        <begin position="1"/>
        <end position="12"/>
    </location>
</feature>
<dbReference type="OrthoDB" id="8421922at2"/>
<comment type="caution">
    <text evidence="2">The sequence shown here is derived from an EMBL/GenBank/DDBJ whole genome shotgun (WGS) entry which is preliminary data.</text>
</comment>
<dbReference type="EMBL" id="STGW01000006">
    <property type="protein sequence ID" value="THV12939.1"/>
    <property type="molecule type" value="Genomic_DNA"/>
</dbReference>
<keyword evidence="3" id="KW-1185">Reference proteome</keyword>
<dbReference type="Proteomes" id="UP000307087">
    <property type="component" value="Unassembled WGS sequence"/>
</dbReference>
<feature type="region of interest" description="Disordered" evidence="1">
    <location>
        <begin position="363"/>
        <end position="385"/>
    </location>
</feature>
<name>A0A4S8NCV6_9ACTN</name>
<feature type="region of interest" description="Disordered" evidence="1">
    <location>
        <begin position="1"/>
        <end position="46"/>
    </location>
</feature>
<evidence type="ECO:0000313" key="3">
    <source>
        <dbReference type="Proteomes" id="UP000307087"/>
    </source>
</evidence>
<feature type="compositionally biased region" description="Acidic residues" evidence="1">
    <location>
        <begin position="13"/>
        <end position="40"/>
    </location>
</feature>
<evidence type="ECO:0000313" key="2">
    <source>
        <dbReference type="EMBL" id="THV12939.1"/>
    </source>
</evidence>